<dbReference type="RefSeq" id="WP_379948188.1">
    <property type="nucleotide sequence ID" value="NZ_JBHMAF010000018.1"/>
</dbReference>
<protein>
    <submittedName>
        <fullName evidence="2">KinB-signaling pathway activation protein</fullName>
    </submittedName>
</protein>
<keyword evidence="1" id="KW-1133">Transmembrane helix</keyword>
<evidence type="ECO:0000313" key="3">
    <source>
        <dbReference type="Proteomes" id="UP001589609"/>
    </source>
</evidence>
<dbReference type="InterPro" id="IPR024164">
    <property type="entry name" value="KinB-signalling_activ"/>
</dbReference>
<evidence type="ECO:0000256" key="1">
    <source>
        <dbReference type="SAM" id="Phobius"/>
    </source>
</evidence>
<keyword evidence="1" id="KW-0812">Transmembrane</keyword>
<keyword evidence="3" id="KW-1185">Reference proteome</keyword>
<feature type="transmembrane region" description="Helical" evidence="1">
    <location>
        <begin position="48"/>
        <end position="73"/>
    </location>
</feature>
<reference evidence="2 3" key="1">
    <citation type="submission" date="2024-09" db="EMBL/GenBank/DDBJ databases">
        <authorList>
            <person name="Sun Q."/>
            <person name="Mori K."/>
        </authorList>
    </citation>
    <scope>NUCLEOTIDE SEQUENCE [LARGE SCALE GENOMIC DNA]</scope>
    <source>
        <strain evidence="2 3">JCM 11201</strain>
    </source>
</reference>
<dbReference type="Pfam" id="PF14089">
    <property type="entry name" value="KbaA"/>
    <property type="match status" value="1"/>
</dbReference>
<gene>
    <name evidence="2" type="ORF">ACFFMS_05250</name>
</gene>
<evidence type="ECO:0000313" key="2">
    <source>
        <dbReference type="EMBL" id="MFB9757946.1"/>
    </source>
</evidence>
<feature type="transmembrane region" description="Helical" evidence="1">
    <location>
        <begin position="117"/>
        <end position="137"/>
    </location>
</feature>
<feature type="transmembrane region" description="Helical" evidence="1">
    <location>
        <begin position="146"/>
        <end position="167"/>
    </location>
</feature>
<name>A0ABV5WC35_9BACI</name>
<sequence length="198" mass="22871">MNSRKWVHLFFSTLFLGGISTILVGFILRWNQYARLFQSFDGKELLSVAFWLLGIGFIFSVISQMGFFAYLTVHRFGLGIFRSVSLWNTMQVFLVAFVLFDFVYLRSTFIEEGNASTTHNILIAAVIFLAGAIVAYIKSKETNKQAFIPALFFMIVVTIIEWIPALRVNDRDWLYLMAVPLFICNAYQLLTLHRLIRK</sequence>
<proteinExistence type="predicted"/>
<dbReference type="EMBL" id="JBHMAF010000018">
    <property type="protein sequence ID" value="MFB9757946.1"/>
    <property type="molecule type" value="Genomic_DNA"/>
</dbReference>
<dbReference type="SMART" id="SM01251">
    <property type="entry name" value="KbaA"/>
    <property type="match status" value="1"/>
</dbReference>
<keyword evidence="1" id="KW-0472">Membrane</keyword>
<feature type="transmembrane region" description="Helical" evidence="1">
    <location>
        <begin position="7"/>
        <end position="28"/>
    </location>
</feature>
<organism evidence="2 3">
    <name type="scientific">Ectobacillus funiculus</name>
    <dbReference type="NCBI Taxonomy" id="137993"/>
    <lineage>
        <taxon>Bacteria</taxon>
        <taxon>Bacillati</taxon>
        <taxon>Bacillota</taxon>
        <taxon>Bacilli</taxon>
        <taxon>Bacillales</taxon>
        <taxon>Bacillaceae</taxon>
        <taxon>Ectobacillus</taxon>
    </lineage>
</organism>
<accession>A0ABV5WC35</accession>
<dbReference type="Proteomes" id="UP001589609">
    <property type="component" value="Unassembled WGS sequence"/>
</dbReference>
<feature type="transmembrane region" description="Helical" evidence="1">
    <location>
        <begin position="85"/>
        <end position="105"/>
    </location>
</feature>
<feature type="transmembrane region" description="Helical" evidence="1">
    <location>
        <begin position="173"/>
        <end position="192"/>
    </location>
</feature>
<comment type="caution">
    <text evidence="2">The sequence shown here is derived from an EMBL/GenBank/DDBJ whole genome shotgun (WGS) entry which is preliminary data.</text>
</comment>
<dbReference type="PIRSF" id="PIRSF029886">
    <property type="entry name" value="KBAA"/>
    <property type="match status" value="1"/>
</dbReference>